<dbReference type="EMBL" id="JBBPBM010000011">
    <property type="protein sequence ID" value="KAK8564148.1"/>
    <property type="molecule type" value="Genomic_DNA"/>
</dbReference>
<sequence>MQTTMEACYELCTIKLHNIGVKLHVETYTAFYCPFVIGTALKSSGGKSENKGFQVQLSYIAEVVRAASELLTQLKEAKQTLVVAQKRAMKIVYCLLVRSIKQDVVCVELHVLVWQHNDRPIVFSWDPLNSCVPMFLAQVCDGSNKEV</sequence>
<evidence type="ECO:0000313" key="2">
    <source>
        <dbReference type="EMBL" id="KAK8564148.1"/>
    </source>
</evidence>
<comment type="caution">
    <text evidence="2">The sequence shown here is derived from an EMBL/GenBank/DDBJ whole genome shotgun (WGS) entry which is preliminary data.</text>
</comment>
<proteinExistence type="predicted"/>
<feature type="coiled-coil region" evidence="1">
    <location>
        <begin position="60"/>
        <end position="87"/>
    </location>
</feature>
<accession>A0ABR2EQ77</accession>
<evidence type="ECO:0000256" key="1">
    <source>
        <dbReference type="SAM" id="Coils"/>
    </source>
</evidence>
<reference evidence="2 3" key="1">
    <citation type="journal article" date="2024" name="G3 (Bethesda)">
        <title>Genome assembly of Hibiscus sabdariffa L. provides insights into metabolisms of medicinal natural products.</title>
        <authorList>
            <person name="Kim T."/>
        </authorList>
    </citation>
    <scope>NUCLEOTIDE SEQUENCE [LARGE SCALE GENOMIC DNA]</scope>
    <source>
        <strain evidence="2">TK-2024</strain>
        <tissue evidence="2">Old leaves</tissue>
    </source>
</reference>
<keyword evidence="1" id="KW-0175">Coiled coil</keyword>
<organism evidence="2 3">
    <name type="scientific">Hibiscus sabdariffa</name>
    <name type="common">roselle</name>
    <dbReference type="NCBI Taxonomy" id="183260"/>
    <lineage>
        <taxon>Eukaryota</taxon>
        <taxon>Viridiplantae</taxon>
        <taxon>Streptophyta</taxon>
        <taxon>Embryophyta</taxon>
        <taxon>Tracheophyta</taxon>
        <taxon>Spermatophyta</taxon>
        <taxon>Magnoliopsida</taxon>
        <taxon>eudicotyledons</taxon>
        <taxon>Gunneridae</taxon>
        <taxon>Pentapetalae</taxon>
        <taxon>rosids</taxon>
        <taxon>malvids</taxon>
        <taxon>Malvales</taxon>
        <taxon>Malvaceae</taxon>
        <taxon>Malvoideae</taxon>
        <taxon>Hibiscus</taxon>
    </lineage>
</organism>
<dbReference type="Proteomes" id="UP001472677">
    <property type="component" value="Unassembled WGS sequence"/>
</dbReference>
<protein>
    <submittedName>
        <fullName evidence="2">Uncharacterized protein</fullName>
    </submittedName>
</protein>
<gene>
    <name evidence="2" type="ORF">V6N12_036279</name>
</gene>
<keyword evidence="3" id="KW-1185">Reference proteome</keyword>
<evidence type="ECO:0000313" key="3">
    <source>
        <dbReference type="Proteomes" id="UP001472677"/>
    </source>
</evidence>
<name>A0ABR2EQ77_9ROSI</name>